<name>A0A2U8FPU6_9BURK</name>
<dbReference type="Proteomes" id="UP000244892">
    <property type="component" value="Chromosome"/>
</dbReference>
<accession>A0A2U8FPU6</accession>
<dbReference type="InterPro" id="IPR001638">
    <property type="entry name" value="Solute-binding_3/MltF_N"/>
</dbReference>
<evidence type="ECO:0000256" key="5">
    <source>
        <dbReference type="SAM" id="SignalP"/>
    </source>
</evidence>
<dbReference type="PANTHER" id="PTHR35936:SF19">
    <property type="entry name" value="AMINO-ACID-BINDING PROTEIN YXEM-RELATED"/>
    <property type="match status" value="1"/>
</dbReference>
<comment type="similarity">
    <text evidence="2 4">Belongs to the bacterial solute-binding protein 3 family.</text>
</comment>
<evidence type="ECO:0000256" key="3">
    <source>
        <dbReference type="ARBA" id="ARBA00022729"/>
    </source>
</evidence>
<keyword evidence="3 5" id="KW-0732">Signal</keyword>
<organism evidence="7 8">
    <name type="scientific">Aquabacterium olei</name>
    <dbReference type="NCBI Taxonomy" id="1296669"/>
    <lineage>
        <taxon>Bacteria</taxon>
        <taxon>Pseudomonadati</taxon>
        <taxon>Pseudomonadota</taxon>
        <taxon>Betaproteobacteria</taxon>
        <taxon>Burkholderiales</taxon>
        <taxon>Aquabacterium</taxon>
    </lineage>
</organism>
<gene>
    <name evidence="7" type="ORF">DEH84_05105</name>
</gene>
<dbReference type="Gene3D" id="3.40.190.10">
    <property type="entry name" value="Periplasmic binding protein-like II"/>
    <property type="match status" value="2"/>
</dbReference>
<evidence type="ECO:0000256" key="1">
    <source>
        <dbReference type="ARBA" id="ARBA00004196"/>
    </source>
</evidence>
<dbReference type="KEGG" id="aon:DEH84_05105"/>
<feature type="signal peptide" evidence="5">
    <location>
        <begin position="1"/>
        <end position="26"/>
    </location>
</feature>
<dbReference type="AlphaFoldDB" id="A0A2U8FPU6"/>
<evidence type="ECO:0000256" key="2">
    <source>
        <dbReference type="ARBA" id="ARBA00010333"/>
    </source>
</evidence>
<protein>
    <submittedName>
        <fullName evidence="7">Amino acid ABC transporter substrate-binding protein</fullName>
    </submittedName>
</protein>
<dbReference type="InterPro" id="IPR018313">
    <property type="entry name" value="SBP_3_CS"/>
</dbReference>
<evidence type="ECO:0000259" key="6">
    <source>
        <dbReference type="SMART" id="SM00062"/>
    </source>
</evidence>
<dbReference type="OrthoDB" id="368476at2"/>
<sequence>MTQPGKWIRRGALIAVSLMAALGAQARSFDDIKKDGKILVATEGQFPPFNYFQGTKLTGFEVELAELVAHKMGVTIEWKALGFDALLAGLRQDRWDLVIASHGVTDERAKAVTFANPHYCSGGQVIALDPAIRTGADLAGKVVAVQTGTTYLESVKKLPGIKEVKNFPKDTDARTALLSQRVDAWVSDRFVAKQALAAAPNAGMKAGEMVFIERIAAAVAKGNQSVAAGYNKALAEVMADGSYAALSKKYFNEDVRCK</sequence>
<dbReference type="SMART" id="SM00062">
    <property type="entry name" value="PBPb"/>
    <property type="match status" value="1"/>
</dbReference>
<dbReference type="GO" id="GO:0030313">
    <property type="term" value="C:cell envelope"/>
    <property type="evidence" value="ECO:0007669"/>
    <property type="project" value="UniProtKB-SubCell"/>
</dbReference>
<dbReference type="CDD" id="cd13530">
    <property type="entry name" value="PBP2_peptides_like"/>
    <property type="match status" value="1"/>
</dbReference>
<evidence type="ECO:0000313" key="8">
    <source>
        <dbReference type="Proteomes" id="UP000244892"/>
    </source>
</evidence>
<feature type="chain" id="PRO_5016106808" evidence="5">
    <location>
        <begin position="27"/>
        <end position="258"/>
    </location>
</feature>
<comment type="subcellular location">
    <subcellularLocation>
        <location evidence="1">Cell envelope</location>
    </subcellularLocation>
</comment>
<dbReference type="PROSITE" id="PS01039">
    <property type="entry name" value="SBP_BACTERIAL_3"/>
    <property type="match status" value="1"/>
</dbReference>
<dbReference type="Pfam" id="PF00497">
    <property type="entry name" value="SBP_bac_3"/>
    <property type="match status" value="1"/>
</dbReference>
<proteinExistence type="inferred from homology"/>
<dbReference type="EMBL" id="CP029210">
    <property type="protein sequence ID" value="AWI52868.1"/>
    <property type="molecule type" value="Genomic_DNA"/>
</dbReference>
<evidence type="ECO:0000256" key="4">
    <source>
        <dbReference type="RuleBase" id="RU003744"/>
    </source>
</evidence>
<reference evidence="7 8" key="1">
    <citation type="submission" date="2018-05" db="EMBL/GenBank/DDBJ databases">
        <title>complete genome sequence of Aquabacterium olei NBRC 110486.</title>
        <authorList>
            <person name="Tang B."/>
            <person name="Chang J."/>
            <person name="Zhang L."/>
            <person name="Yang H."/>
        </authorList>
    </citation>
    <scope>NUCLEOTIDE SEQUENCE [LARGE SCALE GENOMIC DNA]</scope>
    <source>
        <strain evidence="7 8">NBRC 110486</strain>
    </source>
</reference>
<feature type="domain" description="Solute-binding protein family 3/N-terminal" evidence="6">
    <location>
        <begin position="37"/>
        <end position="254"/>
    </location>
</feature>
<keyword evidence="8" id="KW-1185">Reference proteome</keyword>
<dbReference type="RefSeq" id="WP_109035358.1">
    <property type="nucleotide sequence ID" value="NZ_CP029210.1"/>
</dbReference>
<evidence type="ECO:0000313" key="7">
    <source>
        <dbReference type="EMBL" id="AWI52868.1"/>
    </source>
</evidence>
<dbReference type="SUPFAM" id="SSF53850">
    <property type="entry name" value="Periplasmic binding protein-like II"/>
    <property type="match status" value="1"/>
</dbReference>
<dbReference type="PANTHER" id="PTHR35936">
    <property type="entry name" value="MEMBRANE-BOUND LYTIC MUREIN TRANSGLYCOSYLASE F"/>
    <property type="match status" value="1"/>
</dbReference>